<dbReference type="Pfam" id="PF11811">
    <property type="entry name" value="DUF3331"/>
    <property type="match status" value="1"/>
</dbReference>
<evidence type="ECO:0000313" key="2">
    <source>
        <dbReference type="EMBL" id="NPT46411.1"/>
    </source>
</evidence>
<sequence length="108" mass="11581">MSKPVGIQSCAAGHRTVLFERPKADLLVVSWSGARRGHYSEHVRRLGIASTAGPCAFSATAIRKGDSVFKPNTRPPPFNAGDMIPQSEAPEHISIDRGPPMSNQTSIT</sequence>
<dbReference type="Proteomes" id="UP000652198">
    <property type="component" value="Unassembled WGS sequence"/>
</dbReference>
<name>A0ABX2C233_9BURK</name>
<dbReference type="InterPro" id="IPR021769">
    <property type="entry name" value="DUF3331"/>
</dbReference>
<comment type="caution">
    <text evidence="2">The sequence shown here is derived from an EMBL/GenBank/DDBJ whole genome shotgun (WGS) entry which is preliminary data.</text>
</comment>
<gene>
    <name evidence="2" type="ORF">GNZ12_34845</name>
</gene>
<accession>A0ABX2C233</accession>
<dbReference type="RefSeq" id="WP_172316519.1">
    <property type="nucleotide sequence ID" value="NZ_WOEY01000134.1"/>
</dbReference>
<evidence type="ECO:0000256" key="1">
    <source>
        <dbReference type="SAM" id="MobiDB-lite"/>
    </source>
</evidence>
<proteinExistence type="predicted"/>
<evidence type="ECO:0000313" key="3">
    <source>
        <dbReference type="Proteomes" id="UP000652198"/>
    </source>
</evidence>
<protein>
    <submittedName>
        <fullName evidence="2">DUF3331 domain-containing protein</fullName>
    </submittedName>
</protein>
<feature type="region of interest" description="Disordered" evidence="1">
    <location>
        <begin position="67"/>
        <end position="108"/>
    </location>
</feature>
<keyword evidence="3" id="KW-1185">Reference proteome</keyword>
<dbReference type="EMBL" id="WOEY01000134">
    <property type="protein sequence ID" value="NPT46411.1"/>
    <property type="molecule type" value="Genomic_DNA"/>
</dbReference>
<organism evidence="2 3">
    <name type="scientific">Paraburkholderia solitsugae</name>
    <dbReference type="NCBI Taxonomy" id="2675748"/>
    <lineage>
        <taxon>Bacteria</taxon>
        <taxon>Pseudomonadati</taxon>
        <taxon>Pseudomonadota</taxon>
        <taxon>Betaproteobacteria</taxon>
        <taxon>Burkholderiales</taxon>
        <taxon>Burkholderiaceae</taxon>
        <taxon>Paraburkholderia</taxon>
    </lineage>
</organism>
<reference evidence="2 3" key="1">
    <citation type="submission" date="2019-11" db="EMBL/GenBank/DDBJ databases">
        <title>Metabolism of dissolved organic matter in forest soils.</title>
        <authorList>
            <person name="Cyle K.T."/>
            <person name="Wilhelm R.C."/>
            <person name="Martinez C.E."/>
        </authorList>
    </citation>
    <scope>NUCLEOTIDE SEQUENCE [LARGE SCALE GENOMIC DNA]</scope>
    <source>
        <strain evidence="2 3">1N</strain>
    </source>
</reference>